<dbReference type="Proteomes" id="UP001064087">
    <property type="component" value="Chromosome"/>
</dbReference>
<evidence type="ECO:0008006" key="3">
    <source>
        <dbReference type="Google" id="ProtNLM"/>
    </source>
</evidence>
<protein>
    <recommendedName>
        <fullName evidence="3">DUF4168 domain-containing protein</fullName>
    </recommendedName>
</protein>
<dbReference type="RefSeq" id="WP_263047452.1">
    <property type="nucleotide sequence ID" value="NZ_CP106738.1"/>
</dbReference>
<proteinExistence type="predicted"/>
<dbReference type="EMBL" id="CP106738">
    <property type="protein sequence ID" value="UXX82572.1"/>
    <property type="molecule type" value="Genomic_DNA"/>
</dbReference>
<sequence length="117" mass="13096">MSDFKEPSEKSSNPDRRKLLRIAAKFSAVMTAVGITNVTLSDLVHAEETGALEELINHAITTGDMDEAIAMYGEKTDLVPEQLDILRSLSESDLQDLQIIREKLQLGDSYQFRTRRG</sequence>
<keyword evidence="2" id="KW-1185">Reference proteome</keyword>
<gene>
    <name evidence="1" type="ORF">N7U68_15940</name>
</gene>
<reference evidence="1" key="1">
    <citation type="submission" date="2022-10" db="EMBL/GenBank/DDBJ databases">
        <title>Roseovarius pelagicus sp. nov., isolated from Arctic seawater.</title>
        <authorList>
            <person name="Hong Y.W."/>
            <person name="Hwang C.Y."/>
        </authorList>
    </citation>
    <scope>NUCLEOTIDE SEQUENCE</scope>
    <source>
        <strain evidence="1">HL-MP18</strain>
    </source>
</reference>
<evidence type="ECO:0000313" key="2">
    <source>
        <dbReference type="Proteomes" id="UP001064087"/>
    </source>
</evidence>
<accession>A0ABY6D8V8</accession>
<organism evidence="1 2">
    <name type="scientific">Roseovarius pelagicus</name>
    <dbReference type="NCBI Taxonomy" id="2980108"/>
    <lineage>
        <taxon>Bacteria</taxon>
        <taxon>Pseudomonadati</taxon>
        <taxon>Pseudomonadota</taxon>
        <taxon>Alphaproteobacteria</taxon>
        <taxon>Rhodobacterales</taxon>
        <taxon>Roseobacteraceae</taxon>
        <taxon>Roseovarius</taxon>
    </lineage>
</organism>
<name>A0ABY6D8V8_9RHOB</name>
<evidence type="ECO:0000313" key="1">
    <source>
        <dbReference type="EMBL" id="UXX82572.1"/>
    </source>
</evidence>